<sequence>MGNKRGGRRRDELAELIGALRRAGLEPGSRELAEALWLATHLQSGPAPADRGPQEATDGAPREAAALWDRGTTAGGRHDPWSGDPPPEAGNRAERRAYRDDEPVPLYPDHVQATTQRPGPGDALRVGVPEARALPSLLELERALRPLQRCRPAARPVPGPAHLTLDERRTAEDTARAGGLLLPAFRATGRRDMELQLLMDATSAMRVWQRLLGELTDVFGRVGAFRDIQVHYLHALPDGSVGVSGHFDTDPAGPDTVLHPERRLLDPTGRRLTVVVSDCVGPLWRDGAAHRLLHRITRHAPAAVVQPLPARLWARTRLPASHGVLTRAEGPAAGARLGFTPDDPGRRPPSGAVPVPVLPPTAAALGAWARLLSGGGSAAVPAAVGWVRPDQPAAPPAHPGVRSRPAGELIARFRATASPGAIRLAVHLAAAPLFLPVMQLIQRTMLPGTGPAELSEVLLSGLLRRAGTGAGADGLWYEFADGVQEELLQALGQDEAMLVLKHCSAYVEARFGKGGPNFPALALAQLSGGRLTPVPVAEGDLESEGEPGEADQGRSPQPFAEVAARVLSRFLPGTPHSGPRPDPPKAVTDALRRSRELTRRFEDDGALQHLLDAVWQLERATDEQWLSGRSTDPELYGELAAQLLRLWRQQGEAGLLERARRAARTAASHLDSLPARTILARVLHASAAERKEAGDEGAALELWRGADREFAAVCATPGLPPDEALGIALERVRVLEEQWRLGRDPALLQECVGMLEAIADAWPAGRAEPSGLSLAHGRVLLRLAEAADREKNTEGAAVYAEQAARSLERAGAAQRAESAPVPARVRTTLRLVDALLLTATRWQEAGRHITLAQQLTDDRRQRAEALMRAGRLSVRRFHARDLSANDSGAGHLEEAALRFAEASRAVPRDRPDYSDLIAEWGQVLLERAQLPEGGPYTGQAIRVLRDCRMETPAGDPRLPGRLLMLGRALMVRYRATVDLVDLREAEHLFSLTATGADDALTRAWGWYELGGAHQHIFGHSGSPERPEQAAEAYRRAATEALRVADGSTSERAAVPIRLAATAQHQRGTVYRAAGRPRAAQDAFRAALAQWRRLPKGEDGERSAQALAELTFPRG</sequence>
<feature type="compositionally biased region" description="Basic and acidic residues" evidence="1">
    <location>
        <begin position="91"/>
        <end position="102"/>
    </location>
</feature>
<reference evidence="2" key="1">
    <citation type="submission" date="2019-08" db="EMBL/GenBank/DDBJ databases">
        <title>Complete genome sequence of a mangrove-derived Streptomyces xiamenensis.</title>
        <authorList>
            <person name="Xu J."/>
        </authorList>
    </citation>
    <scope>NUCLEOTIDE SEQUENCE</scope>
    <source>
        <strain evidence="2">318</strain>
    </source>
</reference>
<dbReference type="InterPro" id="IPR011990">
    <property type="entry name" value="TPR-like_helical_dom_sf"/>
</dbReference>
<feature type="region of interest" description="Disordered" evidence="1">
    <location>
        <begin position="533"/>
        <end position="556"/>
    </location>
</feature>
<feature type="region of interest" description="Disordered" evidence="1">
    <location>
        <begin position="43"/>
        <end position="123"/>
    </location>
</feature>
<keyword evidence="3" id="KW-1185">Reference proteome</keyword>
<evidence type="ECO:0000313" key="3">
    <source>
        <dbReference type="Proteomes" id="UP000034034"/>
    </source>
</evidence>
<evidence type="ECO:0008006" key="4">
    <source>
        <dbReference type="Google" id="ProtNLM"/>
    </source>
</evidence>
<dbReference type="HOGENOM" id="CLU_281295_0_0_11"/>
<dbReference type="EMBL" id="CP009922">
    <property type="protein sequence ID" value="AKG45414.1"/>
    <property type="molecule type" value="Genomic_DNA"/>
</dbReference>
<dbReference type="NCBIfam" id="NF041121">
    <property type="entry name" value="SAV_2336_NTERM"/>
    <property type="match status" value="1"/>
</dbReference>
<gene>
    <name evidence="2" type="ORF">SXIM_40300</name>
</gene>
<dbReference type="RefSeq" id="WP_046724800.1">
    <property type="nucleotide sequence ID" value="NZ_CP009922.3"/>
</dbReference>
<dbReference type="Proteomes" id="UP000034034">
    <property type="component" value="Chromosome"/>
</dbReference>
<proteinExistence type="predicted"/>
<dbReference type="KEGG" id="sxi:SXIM_40300"/>
<accession>A0A0F7FXJ2</accession>
<evidence type="ECO:0000313" key="2">
    <source>
        <dbReference type="EMBL" id="AKG45414.1"/>
    </source>
</evidence>
<feature type="compositionally biased region" description="Acidic residues" evidence="1">
    <location>
        <begin position="539"/>
        <end position="549"/>
    </location>
</feature>
<dbReference type="STRING" id="408015.SXIM_40300"/>
<feature type="region of interest" description="Disordered" evidence="1">
    <location>
        <begin position="1094"/>
        <end position="1114"/>
    </location>
</feature>
<evidence type="ECO:0000256" key="1">
    <source>
        <dbReference type="SAM" id="MobiDB-lite"/>
    </source>
</evidence>
<organism evidence="2 3">
    <name type="scientific">Streptomyces xiamenensis</name>
    <dbReference type="NCBI Taxonomy" id="408015"/>
    <lineage>
        <taxon>Bacteria</taxon>
        <taxon>Bacillati</taxon>
        <taxon>Actinomycetota</taxon>
        <taxon>Actinomycetes</taxon>
        <taxon>Kitasatosporales</taxon>
        <taxon>Streptomycetaceae</taxon>
        <taxon>Streptomyces</taxon>
    </lineage>
</organism>
<protein>
    <recommendedName>
        <fullName evidence="4">Tetratricopeptide repeat protein</fullName>
    </recommendedName>
</protein>
<dbReference type="PATRIC" id="fig|408015.6.peg.4081"/>
<name>A0A0F7FXJ2_9ACTN</name>
<dbReference type="Gene3D" id="1.25.40.10">
    <property type="entry name" value="Tetratricopeptide repeat domain"/>
    <property type="match status" value="1"/>
</dbReference>
<dbReference type="AlphaFoldDB" id="A0A0F7FXJ2"/>
<dbReference type="InterPro" id="IPR047738">
    <property type="entry name" value="SAV_2336-like_N"/>
</dbReference>